<accession>A0ABS3KDJ0</accession>
<protein>
    <submittedName>
        <fullName evidence="2">Uncharacterized protein</fullName>
    </submittedName>
</protein>
<sequence length="107" mass="11087">MNDQARLPRRLLPWAGFLPGPVAWLVNTQLGQILPYAECGGGFRASILVSFLGAGLSLLGAFLSWRGAQPPGASRFVGGVGACFGLVIAFALLLQGAAAMVLSGCER</sequence>
<proteinExistence type="predicted"/>
<keyword evidence="1" id="KW-0812">Transmembrane</keyword>
<name>A0ABS3KDJ0_9PROT</name>
<reference evidence="2 3" key="1">
    <citation type="submission" date="2020-09" db="EMBL/GenBank/DDBJ databases">
        <title>Roseomonas.</title>
        <authorList>
            <person name="Zhu W."/>
        </authorList>
    </citation>
    <scope>NUCLEOTIDE SEQUENCE [LARGE SCALE GENOMIC DNA]</scope>
    <source>
        <strain evidence="2 3">1311</strain>
    </source>
</reference>
<dbReference type="Proteomes" id="UP001518990">
    <property type="component" value="Unassembled WGS sequence"/>
</dbReference>
<feature type="transmembrane region" description="Helical" evidence="1">
    <location>
        <begin position="12"/>
        <end position="30"/>
    </location>
</feature>
<keyword evidence="3" id="KW-1185">Reference proteome</keyword>
<evidence type="ECO:0000313" key="3">
    <source>
        <dbReference type="Proteomes" id="UP001518990"/>
    </source>
</evidence>
<feature type="transmembrane region" description="Helical" evidence="1">
    <location>
        <begin position="76"/>
        <end position="102"/>
    </location>
</feature>
<keyword evidence="1" id="KW-0472">Membrane</keyword>
<evidence type="ECO:0000313" key="2">
    <source>
        <dbReference type="EMBL" id="MBO1075507.1"/>
    </source>
</evidence>
<evidence type="ECO:0000256" key="1">
    <source>
        <dbReference type="SAM" id="Phobius"/>
    </source>
</evidence>
<keyword evidence="1" id="KW-1133">Transmembrane helix</keyword>
<comment type="caution">
    <text evidence="2">The sequence shown here is derived from an EMBL/GenBank/DDBJ whole genome shotgun (WGS) entry which is preliminary data.</text>
</comment>
<dbReference type="RefSeq" id="WP_207447776.1">
    <property type="nucleotide sequence ID" value="NZ_CP061094.1"/>
</dbReference>
<gene>
    <name evidence="2" type="ORF">IAI60_12910</name>
</gene>
<dbReference type="EMBL" id="JACTNF010000012">
    <property type="protein sequence ID" value="MBO1075507.1"/>
    <property type="molecule type" value="Genomic_DNA"/>
</dbReference>
<organism evidence="2 3">
    <name type="scientific">Roseomonas marmotae</name>
    <dbReference type="NCBI Taxonomy" id="2768161"/>
    <lineage>
        <taxon>Bacteria</taxon>
        <taxon>Pseudomonadati</taxon>
        <taxon>Pseudomonadota</taxon>
        <taxon>Alphaproteobacteria</taxon>
        <taxon>Acetobacterales</taxon>
        <taxon>Roseomonadaceae</taxon>
        <taxon>Roseomonas</taxon>
    </lineage>
</organism>
<feature type="transmembrane region" description="Helical" evidence="1">
    <location>
        <begin position="42"/>
        <end position="64"/>
    </location>
</feature>